<organism evidence="2 3">
    <name type="scientific">Lentinula raphanica</name>
    <dbReference type="NCBI Taxonomy" id="153919"/>
    <lineage>
        <taxon>Eukaryota</taxon>
        <taxon>Fungi</taxon>
        <taxon>Dikarya</taxon>
        <taxon>Basidiomycota</taxon>
        <taxon>Agaricomycotina</taxon>
        <taxon>Agaricomycetes</taxon>
        <taxon>Agaricomycetidae</taxon>
        <taxon>Agaricales</taxon>
        <taxon>Marasmiineae</taxon>
        <taxon>Omphalotaceae</taxon>
        <taxon>Lentinula</taxon>
    </lineage>
</organism>
<sequence>MRLSTASFVVVVLGLFSTATVHSVPVVSLEARTEFSSGASVWSSLTEKAMENLIGHLKKDEGNGFNVGFLGKSKDTELDPPLRVQRDAEARVKNWLQQELGTSAIMTRIRFPFELRFRSSEMEESI</sequence>
<dbReference type="Proteomes" id="UP001163846">
    <property type="component" value="Unassembled WGS sequence"/>
</dbReference>
<comment type="caution">
    <text evidence="2">The sequence shown here is derived from an EMBL/GenBank/DDBJ whole genome shotgun (WGS) entry which is preliminary data.</text>
</comment>
<evidence type="ECO:0000313" key="3">
    <source>
        <dbReference type="Proteomes" id="UP001163846"/>
    </source>
</evidence>
<protein>
    <submittedName>
        <fullName evidence="2">Uncharacterized protein</fullName>
    </submittedName>
</protein>
<name>A0AA38P6A5_9AGAR</name>
<proteinExistence type="predicted"/>
<feature type="signal peptide" evidence="1">
    <location>
        <begin position="1"/>
        <end position="23"/>
    </location>
</feature>
<dbReference type="AlphaFoldDB" id="A0AA38P6A5"/>
<feature type="chain" id="PRO_5041413839" evidence="1">
    <location>
        <begin position="24"/>
        <end position="126"/>
    </location>
</feature>
<keyword evidence="1" id="KW-0732">Signal</keyword>
<accession>A0AA38P6A5</accession>
<evidence type="ECO:0000256" key="1">
    <source>
        <dbReference type="SAM" id="SignalP"/>
    </source>
</evidence>
<gene>
    <name evidence="2" type="ORF">F5878DRAFT_229966</name>
</gene>
<keyword evidence="3" id="KW-1185">Reference proteome</keyword>
<dbReference type="EMBL" id="MU806268">
    <property type="protein sequence ID" value="KAJ3837127.1"/>
    <property type="molecule type" value="Genomic_DNA"/>
</dbReference>
<reference evidence="2" key="1">
    <citation type="submission" date="2022-08" db="EMBL/GenBank/DDBJ databases">
        <authorList>
            <consortium name="DOE Joint Genome Institute"/>
            <person name="Min B."/>
            <person name="Riley R."/>
            <person name="Sierra-Patev S."/>
            <person name="Naranjo-Ortiz M."/>
            <person name="Looney B."/>
            <person name="Konkel Z."/>
            <person name="Slot J.C."/>
            <person name="Sakamoto Y."/>
            <person name="Steenwyk J.L."/>
            <person name="Rokas A."/>
            <person name="Carro J."/>
            <person name="Camarero S."/>
            <person name="Ferreira P."/>
            <person name="Molpeceres G."/>
            <person name="Ruiz-Duenas F.J."/>
            <person name="Serrano A."/>
            <person name="Henrissat B."/>
            <person name="Drula E."/>
            <person name="Hughes K.W."/>
            <person name="Mata J.L."/>
            <person name="Ishikawa N.K."/>
            <person name="Vargas-Isla R."/>
            <person name="Ushijima S."/>
            <person name="Smith C.A."/>
            <person name="Ahrendt S."/>
            <person name="Andreopoulos W."/>
            <person name="He G."/>
            <person name="Labutti K."/>
            <person name="Lipzen A."/>
            <person name="Ng V."/>
            <person name="Sandor L."/>
            <person name="Barry K."/>
            <person name="Martinez A.T."/>
            <person name="Xiao Y."/>
            <person name="Gibbons J.G."/>
            <person name="Terashima K."/>
            <person name="Hibbett D.S."/>
            <person name="Grigoriev I.V."/>
        </authorList>
    </citation>
    <scope>NUCLEOTIDE SEQUENCE</scope>
    <source>
        <strain evidence="2">TFB9207</strain>
    </source>
</reference>
<evidence type="ECO:0000313" key="2">
    <source>
        <dbReference type="EMBL" id="KAJ3837127.1"/>
    </source>
</evidence>